<proteinExistence type="predicted"/>
<dbReference type="Proteomes" id="UP000789920">
    <property type="component" value="Unassembled WGS sequence"/>
</dbReference>
<feature type="non-terminal residue" evidence="1">
    <location>
        <position position="1"/>
    </location>
</feature>
<feature type="non-terminal residue" evidence="1">
    <location>
        <position position="134"/>
    </location>
</feature>
<protein>
    <submittedName>
        <fullName evidence="1">3878_t:CDS:1</fullName>
    </submittedName>
</protein>
<comment type="caution">
    <text evidence="1">The sequence shown here is derived from an EMBL/GenBank/DDBJ whole genome shotgun (WGS) entry which is preliminary data.</text>
</comment>
<reference evidence="1" key="1">
    <citation type="submission" date="2021-06" db="EMBL/GenBank/DDBJ databases">
        <authorList>
            <person name="Kallberg Y."/>
            <person name="Tangrot J."/>
            <person name="Rosling A."/>
        </authorList>
    </citation>
    <scope>NUCLEOTIDE SEQUENCE</scope>
    <source>
        <strain evidence="1">MA461A</strain>
    </source>
</reference>
<organism evidence="1 2">
    <name type="scientific">Racocetra persica</name>
    <dbReference type="NCBI Taxonomy" id="160502"/>
    <lineage>
        <taxon>Eukaryota</taxon>
        <taxon>Fungi</taxon>
        <taxon>Fungi incertae sedis</taxon>
        <taxon>Mucoromycota</taxon>
        <taxon>Glomeromycotina</taxon>
        <taxon>Glomeromycetes</taxon>
        <taxon>Diversisporales</taxon>
        <taxon>Gigasporaceae</taxon>
        <taxon>Racocetra</taxon>
    </lineage>
</organism>
<accession>A0ACA9SBL0</accession>
<dbReference type="EMBL" id="CAJVQC010109893">
    <property type="protein sequence ID" value="CAG8834698.1"/>
    <property type="molecule type" value="Genomic_DNA"/>
</dbReference>
<gene>
    <name evidence="1" type="ORF">RPERSI_LOCUS29278</name>
</gene>
<name>A0ACA9SBL0_9GLOM</name>
<evidence type="ECO:0000313" key="1">
    <source>
        <dbReference type="EMBL" id="CAG8834698.1"/>
    </source>
</evidence>
<sequence>EFRESNSYHIDGIIILKDFEMQSTPNRLSKYRCNTTKACDTCRRKKIKCNNVAQSTKCTVCIKHNYECVYSTKPQKRGPKKKDPTNSKDDELFRGLSPEEIKIVSNLWKPEELPLMVDVLTSSSSSPCPNENIP</sequence>
<keyword evidence="2" id="KW-1185">Reference proteome</keyword>
<evidence type="ECO:0000313" key="2">
    <source>
        <dbReference type="Proteomes" id="UP000789920"/>
    </source>
</evidence>